<feature type="domain" description="Msp4/OMP-like" evidence="2">
    <location>
        <begin position="104"/>
        <end position="311"/>
    </location>
</feature>
<sequence>MTNKLTFTGTVLALLLCIPNTSFSKITDNNNTHTQYSIYVSGQYKPSVSNFRNFSVKETNTYTKNLIGVKKDITSLEVHTNNNKPIVSKKNPNPGPIIKATGISHPSNFNIPYNPEFQDNIINFSGTIGYQSSKSQRIEIEGSYKTFDVKDPGGYTLYDAYRYFALARELDDTKFEPKPYKLDNVFNNFYHTVMKNTGLSIVSVMINGCHDFHVNELKILPYICAGIGINTIEFFDTSHIKFAYQGKIGISYPLSNNIKVFSNGYYHKVAGNKFKNLEVIHVANLHHAPWYTSAIATLNIGYFGAEIGIRLGLKL</sequence>
<proteinExistence type="predicted"/>
<name>A0A170S9Q6_EHRRU</name>
<protein>
    <submittedName>
        <fullName evidence="3">Map1-related protein</fullName>
    </submittedName>
</protein>
<feature type="chain" id="PRO_5007904322" evidence="1">
    <location>
        <begin position="25"/>
        <end position="315"/>
    </location>
</feature>
<dbReference type="SUPFAM" id="SSF56925">
    <property type="entry name" value="OMPA-like"/>
    <property type="match status" value="1"/>
</dbReference>
<accession>A0A170S9Q6</accession>
<keyword evidence="1" id="KW-0732">Signal</keyword>
<dbReference type="AlphaFoldDB" id="A0A170S9Q6"/>
<dbReference type="Proteomes" id="UP000092677">
    <property type="component" value="Unassembled WGS sequence"/>
</dbReference>
<reference evidence="4" key="1">
    <citation type="submission" date="2016-05" db="EMBL/GenBank/DDBJ databases">
        <title>Draft genome sequences of four strains of Ehrlichia ruminantium, a tick-borne pathogen of ruminants, isolated from Zimbabwe, The Gambia and Ghana.</title>
        <authorList>
            <person name="Nakao R."/>
            <person name="Jongejan F."/>
            <person name="Sugimoto C."/>
        </authorList>
    </citation>
    <scope>NUCLEOTIDE SEQUENCE [LARGE SCALE GENOMIC DNA]</scope>
    <source>
        <strain evidence="4">Kerr Seringe</strain>
    </source>
</reference>
<dbReference type="STRING" id="779.GCA_002019755_00984"/>
<dbReference type="InterPro" id="IPR002566">
    <property type="entry name" value="Msp4_OMP-like"/>
</dbReference>
<evidence type="ECO:0000313" key="4">
    <source>
        <dbReference type="Proteomes" id="UP000092677"/>
    </source>
</evidence>
<dbReference type="InterPro" id="IPR011250">
    <property type="entry name" value="OMP/PagP_B-barrel"/>
</dbReference>
<evidence type="ECO:0000313" key="3">
    <source>
        <dbReference type="EMBL" id="GAT77778.1"/>
    </source>
</evidence>
<organism evidence="3 4">
    <name type="scientific">Ehrlichia ruminantium</name>
    <name type="common">heartwater rickettsia</name>
    <name type="synonym">Cowdria ruminantium</name>
    <dbReference type="NCBI Taxonomy" id="779"/>
    <lineage>
        <taxon>Bacteria</taxon>
        <taxon>Pseudomonadati</taxon>
        <taxon>Pseudomonadota</taxon>
        <taxon>Alphaproteobacteria</taxon>
        <taxon>Rickettsiales</taxon>
        <taxon>Anaplasmataceae</taxon>
        <taxon>Ehrlichia</taxon>
    </lineage>
</organism>
<dbReference type="Pfam" id="PF01617">
    <property type="entry name" value="Surface_Ag_2"/>
    <property type="match status" value="2"/>
</dbReference>
<dbReference type="EMBL" id="BDDL01000116">
    <property type="protein sequence ID" value="GAT77778.1"/>
    <property type="molecule type" value="Genomic_DNA"/>
</dbReference>
<dbReference type="RefSeq" id="WP_065432981.1">
    <property type="nucleotide sequence ID" value="NZ_BDDL01000116.1"/>
</dbReference>
<comment type="caution">
    <text evidence="3">The sequence shown here is derived from an EMBL/GenBank/DDBJ whole genome shotgun (WGS) entry which is preliminary data.</text>
</comment>
<evidence type="ECO:0000256" key="1">
    <source>
        <dbReference type="SAM" id="SignalP"/>
    </source>
</evidence>
<evidence type="ECO:0000259" key="2">
    <source>
        <dbReference type="Pfam" id="PF01617"/>
    </source>
</evidence>
<gene>
    <name evidence="3" type="ORF">EHRUM2_10090</name>
</gene>
<dbReference type="Gene3D" id="2.40.160.20">
    <property type="match status" value="1"/>
</dbReference>
<feature type="domain" description="Msp4/OMP-like" evidence="2">
    <location>
        <begin position="35"/>
        <end position="91"/>
    </location>
</feature>
<feature type="signal peptide" evidence="1">
    <location>
        <begin position="1"/>
        <end position="24"/>
    </location>
</feature>